<dbReference type="GeneID" id="54491084"/>
<dbReference type="GO" id="GO:0016616">
    <property type="term" value="F:oxidoreductase activity, acting on the CH-OH group of donors, NAD or NADP as acceptor"/>
    <property type="evidence" value="ECO:0007669"/>
    <property type="project" value="TreeGrafter"/>
</dbReference>
<dbReference type="RefSeq" id="XP_033598493.1">
    <property type="nucleotide sequence ID" value="XM_033750030.1"/>
</dbReference>
<accession>A0A6A6VZG6</accession>
<evidence type="ECO:0000313" key="2">
    <source>
        <dbReference type="Proteomes" id="UP000799437"/>
    </source>
</evidence>
<gene>
    <name evidence="1" type="ORF">EJ05DRAFT_87367</name>
</gene>
<dbReference type="Pfam" id="PF00106">
    <property type="entry name" value="adh_short"/>
    <property type="match status" value="1"/>
</dbReference>
<protein>
    <submittedName>
        <fullName evidence="1">Oxidoreductase</fullName>
    </submittedName>
</protein>
<dbReference type="PRINTS" id="PR00081">
    <property type="entry name" value="GDHRDH"/>
</dbReference>
<dbReference type="PANTHER" id="PTHR45458:SF2">
    <property type="entry name" value="OXIDOREDUCTASE, SHORT CHAIN DEHYDROGENASE_REDUCTASE FAMILY SUPERFAMILY (AFU_ORTHOLOGUE AFUA_3G13450)"/>
    <property type="match status" value="1"/>
</dbReference>
<name>A0A6A6VZG6_9PEZI</name>
<keyword evidence="2" id="KW-1185">Reference proteome</keyword>
<sequence length="275" mass="29168">MPNILIIGATRGLGASLAKQYSSIPSNTVYATARSTPGPSSPSPHASNIHWLNNIDLTDPTHATTLTTTLQNLQAPQIDTLIITAGYFGLESFDDPSWPAQLTMYTTSAIAIAPVFLVQALVKSSLLKSSDSSSTSTSGAKIILVSSEAGSITLRHPREGGGNYGHHASKAALNMVGRLLALDLQDRGIAVAILHPGFMRTEMTKGVGFDRFWDEGGAVSPDVAAESLRSWVDEEFDLEKSGQFWAPRGSVDIGTAEPVLGTEVAGQKGPLRLPW</sequence>
<dbReference type="Proteomes" id="UP000799437">
    <property type="component" value="Unassembled WGS sequence"/>
</dbReference>
<organism evidence="1 2">
    <name type="scientific">Pseudovirgaria hyperparasitica</name>
    <dbReference type="NCBI Taxonomy" id="470096"/>
    <lineage>
        <taxon>Eukaryota</taxon>
        <taxon>Fungi</taxon>
        <taxon>Dikarya</taxon>
        <taxon>Ascomycota</taxon>
        <taxon>Pezizomycotina</taxon>
        <taxon>Dothideomycetes</taxon>
        <taxon>Dothideomycetes incertae sedis</taxon>
        <taxon>Acrospermales</taxon>
        <taxon>Acrospermaceae</taxon>
        <taxon>Pseudovirgaria</taxon>
    </lineage>
</organism>
<dbReference type="InterPro" id="IPR036291">
    <property type="entry name" value="NAD(P)-bd_dom_sf"/>
</dbReference>
<dbReference type="Gene3D" id="3.40.50.720">
    <property type="entry name" value="NAD(P)-binding Rossmann-like Domain"/>
    <property type="match status" value="1"/>
</dbReference>
<dbReference type="PANTHER" id="PTHR45458">
    <property type="entry name" value="SHORT-CHAIN DEHYDROGENASE/REDUCTASE SDR"/>
    <property type="match status" value="1"/>
</dbReference>
<dbReference type="InterPro" id="IPR002347">
    <property type="entry name" value="SDR_fam"/>
</dbReference>
<dbReference type="InterPro" id="IPR052184">
    <property type="entry name" value="SDR_enzymes"/>
</dbReference>
<evidence type="ECO:0000313" key="1">
    <source>
        <dbReference type="EMBL" id="KAF2756042.1"/>
    </source>
</evidence>
<dbReference type="AlphaFoldDB" id="A0A6A6VZG6"/>
<proteinExistence type="predicted"/>
<reference evidence="1" key="1">
    <citation type="journal article" date="2020" name="Stud. Mycol.">
        <title>101 Dothideomycetes genomes: a test case for predicting lifestyles and emergence of pathogens.</title>
        <authorList>
            <person name="Haridas S."/>
            <person name="Albert R."/>
            <person name="Binder M."/>
            <person name="Bloem J."/>
            <person name="Labutti K."/>
            <person name="Salamov A."/>
            <person name="Andreopoulos B."/>
            <person name="Baker S."/>
            <person name="Barry K."/>
            <person name="Bills G."/>
            <person name="Bluhm B."/>
            <person name="Cannon C."/>
            <person name="Castanera R."/>
            <person name="Culley D."/>
            <person name="Daum C."/>
            <person name="Ezra D."/>
            <person name="Gonzalez J."/>
            <person name="Henrissat B."/>
            <person name="Kuo A."/>
            <person name="Liang C."/>
            <person name="Lipzen A."/>
            <person name="Lutzoni F."/>
            <person name="Magnuson J."/>
            <person name="Mondo S."/>
            <person name="Nolan M."/>
            <person name="Ohm R."/>
            <person name="Pangilinan J."/>
            <person name="Park H.-J."/>
            <person name="Ramirez L."/>
            <person name="Alfaro M."/>
            <person name="Sun H."/>
            <person name="Tritt A."/>
            <person name="Yoshinaga Y."/>
            <person name="Zwiers L.-H."/>
            <person name="Turgeon B."/>
            <person name="Goodwin S."/>
            <person name="Spatafora J."/>
            <person name="Crous P."/>
            <person name="Grigoriev I."/>
        </authorList>
    </citation>
    <scope>NUCLEOTIDE SEQUENCE</scope>
    <source>
        <strain evidence="1">CBS 121739</strain>
    </source>
</reference>
<dbReference type="OrthoDB" id="5296at2759"/>
<dbReference type="EMBL" id="ML996576">
    <property type="protein sequence ID" value="KAF2756042.1"/>
    <property type="molecule type" value="Genomic_DNA"/>
</dbReference>
<dbReference type="SUPFAM" id="SSF51735">
    <property type="entry name" value="NAD(P)-binding Rossmann-fold domains"/>
    <property type="match status" value="1"/>
</dbReference>